<feature type="compositionally biased region" description="Low complexity" evidence="1">
    <location>
        <begin position="186"/>
        <end position="203"/>
    </location>
</feature>
<protein>
    <recommendedName>
        <fullName evidence="2">Rho-GAP domain-containing protein</fullName>
    </recommendedName>
</protein>
<organism evidence="3 4">
    <name type="scientific">Sphaerobolus stellatus (strain SS14)</name>
    <dbReference type="NCBI Taxonomy" id="990650"/>
    <lineage>
        <taxon>Eukaryota</taxon>
        <taxon>Fungi</taxon>
        <taxon>Dikarya</taxon>
        <taxon>Basidiomycota</taxon>
        <taxon>Agaricomycotina</taxon>
        <taxon>Agaricomycetes</taxon>
        <taxon>Phallomycetidae</taxon>
        <taxon>Geastrales</taxon>
        <taxon>Sphaerobolaceae</taxon>
        <taxon>Sphaerobolus</taxon>
    </lineage>
</organism>
<dbReference type="InterPro" id="IPR000198">
    <property type="entry name" value="RhoGAP_dom"/>
</dbReference>
<name>A0A0C9VFC5_SPHS4</name>
<gene>
    <name evidence="3" type="ORF">M422DRAFT_251017</name>
</gene>
<sequence>MDAKNLAIVFNSVIFGEDELPKPENLLTFNENKDTVMEDLITHAPLLFDDKPQAAQVEPPLPPTPEPKPKVDYGSSYTRTHTIPPRTPEGHDFTPTLPLRPEQSIHPSRRNNLPPSQSSDPVDIAPSPAVSSTSTLQRETPTPVLPPPKSETMEDLLEDLSHDFEVVEQPDAQDNNAHMVDPPKSPDSFATAASSPSSSPYPDRTSRESSRPSLGRSVSPHPQQPST</sequence>
<evidence type="ECO:0000259" key="2">
    <source>
        <dbReference type="PROSITE" id="PS50238"/>
    </source>
</evidence>
<feature type="compositionally biased region" description="Polar residues" evidence="1">
    <location>
        <begin position="110"/>
        <end position="120"/>
    </location>
</feature>
<accession>A0A0C9VFC5</accession>
<feature type="domain" description="Rho-GAP" evidence="2">
    <location>
        <begin position="1"/>
        <end position="48"/>
    </location>
</feature>
<dbReference type="OrthoDB" id="79452at2759"/>
<reference evidence="3 4" key="1">
    <citation type="submission" date="2014-06" db="EMBL/GenBank/DDBJ databases">
        <title>Evolutionary Origins and Diversification of the Mycorrhizal Mutualists.</title>
        <authorList>
            <consortium name="DOE Joint Genome Institute"/>
            <consortium name="Mycorrhizal Genomics Consortium"/>
            <person name="Kohler A."/>
            <person name="Kuo A."/>
            <person name="Nagy L.G."/>
            <person name="Floudas D."/>
            <person name="Copeland A."/>
            <person name="Barry K.W."/>
            <person name="Cichocki N."/>
            <person name="Veneault-Fourrey C."/>
            <person name="LaButti K."/>
            <person name="Lindquist E.A."/>
            <person name="Lipzen A."/>
            <person name="Lundell T."/>
            <person name="Morin E."/>
            <person name="Murat C."/>
            <person name="Riley R."/>
            <person name="Ohm R."/>
            <person name="Sun H."/>
            <person name="Tunlid A."/>
            <person name="Henrissat B."/>
            <person name="Grigoriev I.V."/>
            <person name="Hibbett D.S."/>
            <person name="Martin F."/>
        </authorList>
    </citation>
    <scope>NUCLEOTIDE SEQUENCE [LARGE SCALE GENOMIC DNA]</scope>
    <source>
        <strain evidence="3 4">SS14</strain>
    </source>
</reference>
<evidence type="ECO:0000256" key="1">
    <source>
        <dbReference type="SAM" id="MobiDB-lite"/>
    </source>
</evidence>
<feature type="compositionally biased region" description="Polar residues" evidence="1">
    <location>
        <begin position="129"/>
        <end position="140"/>
    </location>
</feature>
<dbReference type="Proteomes" id="UP000054279">
    <property type="component" value="Unassembled WGS sequence"/>
</dbReference>
<dbReference type="AlphaFoldDB" id="A0A0C9VFC5"/>
<dbReference type="HOGENOM" id="CLU_1220375_0_0_1"/>
<dbReference type="EMBL" id="KN837111">
    <property type="protein sequence ID" value="KIJ45714.1"/>
    <property type="molecule type" value="Genomic_DNA"/>
</dbReference>
<evidence type="ECO:0000313" key="3">
    <source>
        <dbReference type="EMBL" id="KIJ45714.1"/>
    </source>
</evidence>
<keyword evidence="4" id="KW-1185">Reference proteome</keyword>
<dbReference type="PROSITE" id="PS50238">
    <property type="entry name" value="RHOGAP"/>
    <property type="match status" value="1"/>
</dbReference>
<evidence type="ECO:0000313" key="4">
    <source>
        <dbReference type="Proteomes" id="UP000054279"/>
    </source>
</evidence>
<feature type="region of interest" description="Disordered" evidence="1">
    <location>
        <begin position="49"/>
        <end position="227"/>
    </location>
</feature>
<proteinExistence type="predicted"/>
<dbReference type="GO" id="GO:0007165">
    <property type="term" value="P:signal transduction"/>
    <property type="evidence" value="ECO:0007669"/>
    <property type="project" value="InterPro"/>
</dbReference>